<name>A0A2P2PA53_RHIMU</name>
<organism evidence="1">
    <name type="scientific">Rhizophora mucronata</name>
    <name type="common">Asiatic mangrove</name>
    <dbReference type="NCBI Taxonomy" id="61149"/>
    <lineage>
        <taxon>Eukaryota</taxon>
        <taxon>Viridiplantae</taxon>
        <taxon>Streptophyta</taxon>
        <taxon>Embryophyta</taxon>
        <taxon>Tracheophyta</taxon>
        <taxon>Spermatophyta</taxon>
        <taxon>Magnoliopsida</taxon>
        <taxon>eudicotyledons</taxon>
        <taxon>Gunneridae</taxon>
        <taxon>Pentapetalae</taxon>
        <taxon>rosids</taxon>
        <taxon>fabids</taxon>
        <taxon>Malpighiales</taxon>
        <taxon>Rhizophoraceae</taxon>
        <taxon>Rhizophora</taxon>
    </lineage>
</organism>
<reference evidence="1" key="1">
    <citation type="submission" date="2018-02" db="EMBL/GenBank/DDBJ databases">
        <title>Rhizophora mucronata_Transcriptome.</title>
        <authorList>
            <person name="Meera S.P."/>
            <person name="Sreeshan A."/>
            <person name="Augustine A."/>
        </authorList>
    </citation>
    <scope>NUCLEOTIDE SEQUENCE</scope>
    <source>
        <tissue evidence="1">Leaf</tissue>
    </source>
</reference>
<protein>
    <submittedName>
        <fullName evidence="1">Uncharacterized protein</fullName>
    </submittedName>
</protein>
<dbReference type="EMBL" id="GGEC01071105">
    <property type="protein sequence ID" value="MBX51589.1"/>
    <property type="molecule type" value="Transcribed_RNA"/>
</dbReference>
<sequence length="35" mass="4175">MPYMTIIQPWFPSLCSNHKQETSCEVQSKRYQIIS</sequence>
<proteinExistence type="predicted"/>
<dbReference type="AlphaFoldDB" id="A0A2P2PA53"/>
<evidence type="ECO:0000313" key="1">
    <source>
        <dbReference type="EMBL" id="MBX51589.1"/>
    </source>
</evidence>
<accession>A0A2P2PA53</accession>